<evidence type="ECO:0000256" key="3">
    <source>
        <dbReference type="ARBA" id="ARBA00023295"/>
    </source>
</evidence>
<dbReference type="SUPFAM" id="SSF49265">
    <property type="entry name" value="Fibronectin type III"/>
    <property type="match status" value="1"/>
</dbReference>
<accession>A0A419S2F4</accession>
<evidence type="ECO:0000313" key="7">
    <source>
        <dbReference type="Proteomes" id="UP000283433"/>
    </source>
</evidence>
<evidence type="ECO:0000313" key="6">
    <source>
        <dbReference type="EMBL" id="RKD12910.1"/>
    </source>
</evidence>
<dbReference type="CDD" id="cd00063">
    <property type="entry name" value="FN3"/>
    <property type="match status" value="1"/>
</dbReference>
<feature type="domain" description="Fibronectin type-III" evidence="5">
    <location>
        <begin position="8"/>
        <end position="95"/>
    </location>
</feature>
<dbReference type="InterPro" id="IPR013783">
    <property type="entry name" value="Ig-like_fold"/>
</dbReference>
<dbReference type="PANTHER" id="PTHR31339">
    <property type="entry name" value="PECTIN LYASE-RELATED"/>
    <property type="match status" value="1"/>
</dbReference>
<dbReference type="Gene3D" id="2.60.40.10">
    <property type="entry name" value="Immunoglobulins"/>
    <property type="match status" value="2"/>
</dbReference>
<keyword evidence="3 4" id="KW-0326">Glycosidase</keyword>
<dbReference type="Pfam" id="PF00041">
    <property type="entry name" value="fn3"/>
    <property type="match status" value="1"/>
</dbReference>
<keyword evidence="7" id="KW-1185">Reference proteome</keyword>
<dbReference type="Gene3D" id="2.160.20.10">
    <property type="entry name" value="Single-stranded right-handed beta-helix, Pectin lyase-like"/>
    <property type="match status" value="1"/>
</dbReference>
<protein>
    <recommendedName>
        <fullName evidence="5">Fibronectin type-III domain-containing protein</fullName>
    </recommendedName>
</protein>
<evidence type="ECO:0000256" key="2">
    <source>
        <dbReference type="ARBA" id="ARBA00022801"/>
    </source>
</evidence>
<organism evidence="6 7">
    <name type="scientific">Pelobium manganitolerans</name>
    <dbReference type="NCBI Taxonomy" id="1842495"/>
    <lineage>
        <taxon>Bacteria</taxon>
        <taxon>Pseudomonadati</taxon>
        <taxon>Bacteroidota</taxon>
        <taxon>Sphingobacteriia</taxon>
        <taxon>Sphingobacteriales</taxon>
        <taxon>Sphingobacteriaceae</taxon>
        <taxon>Pelobium</taxon>
    </lineage>
</organism>
<dbReference type="SUPFAM" id="SSF51126">
    <property type="entry name" value="Pectin lyase-like"/>
    <property type="match status" value="1"/>
</dbReference>
<comment type="caution">
    <text evidence="6">The sequence shown here is derived from an EMBL/GenBank/DDBJ whole genome shotgun (WGS) entry which is preliminary data.</text>
</comment>
<name>A0A419S2F4_9SPHI</name>
<dbReference type="InterPro" id="IPR003961">
    <property type="entry name" value="FN3_dom"/>
</dbReference>
<sequence>MQAQVLLAPQNLLAPEAGISATSVALLWDKPEQYDGVNGYEIYLNGKWLASSTKTNFTAKGLKPNKRYAFSVKAKGAAQQVSAFSNTVRCKTKPLGKIYNVVDFGAIGDGKTLNTKAIQKAIDACGKNGVVLIPKGKFLSAALYLKSNMTLRVEKGGVLKGTNDAVDYLPFYLNRFEGWELETYASLINAGKLDRREVYHVENLTIDGEGIISGGGSELGKAMIAAHGMRSRGRLICIMNGKNINISGLRIENSPCWTIHYIYSKNVVLNGLDINSTARNGDGIDPDSSIDSYILNSKFSTGDDCIAIKSGKNPEGNVVNRPTQNIRITDCEFNKGHSLAIGSEMSGGVSGVFIQDCNIGNLLHGLQIKATKDRGAYVKDVVVRDCNLQQLTLYTQLNYNNDGDPAPTLPQFSDMEFTNLDFTQAKNNSVVIDINGFADPKHYTRNILLENFKLPENSVVKVKNAENVFFKNVMCTDGNAPKYEIVESSNINY</sequence>
<dbReference type="SMART" id="SM00060">
    <property type="entry name" value="FN3"/>
    <property type="match status" value="1"/>
</dbReference>
<dbReference type="InterPro" id="IPR011050">
    <property type="entry name" value="Pectin_lyase_fold/virulence"/>
</dbReference>
<keyword evidence="2 4" id="KW-0378">Hydrolase</keyword>
<evidence type="ECO:0000259" key="5">
    <source>
        <dbReference type="PROSITE" id="PS50853"/>
    </source>
</evidence>
<dbReference type="AlphaFoldDB" id="A0A419S2F4"/>
<dbReference type="Proteomes" id="UP000283433">
    <property type="component" value="Unassembled WGS sequence"/>
</dbReference>
<reference evidence="6 7" key="1">
    <citation type="submission" date="2016-07" db="EMBL/GenBank/DDBJ databases">
        <title>Genome of Pelobium manganitolerans.</title>
        <authorList>
            <person name="Wu S."/>
            <person name="Wang G."/>
        </authorList>
    </citation>
    <scope>NUCLEOTIDE SEQUENCE [LARGE SCALE GENOMIC DNA]</scope>
    <source>
        <strain evidence="6 7">YS-25</strain>
    </source>
</reference>
<dbReference type="EMBL" id="MBTA01000029">
    <property type="protein sequence ID" value="RKD12910.1"/>
    <property type="molecule type" value="Genomic_DNA"/>
</dbReference>
<dbReference type="PANTHER" id="PTHR31339:SF9">
    <property type="entry name" value="PLASMIN AND FIBRONECTIN-BINDING PROTEIN A"/>
    <property type="match status" value="1"/>
</dbReference>
<dbReference type="PROSITE" id="PS50853">
    <property type="entry name" value="FN3"/>
    <property type="match status" value="1"/>
</dbReference>
<dbReference type="GO" id="GO:0004650">
    <property type="term" value="F:polygalacturonase activity"/>
    <property type="evidence" value="ECO:0007669"/>
    <property type="project" value="InterPro"/>
</dbReference>
<dbReference type="InterPro" id="IPR012334">
    <property type="entry name" value="Pectin_lyas_fold"/>
</dbReference>
<dbReference type="GO" id="GO:0005975">
    <property type="term" value="P:carbohydrate metabolic process"/>
    <property type="evidence" value="ECO:0007669"/>
    <property type="project" value="InterPro"/>
</dbReference>
<dbReference type="InterPro" id="IPR000743">
    <property type="entry name" value="Glyco_hydro_28"/>
</dbReference>
<comment type="similarity">
    <text evidence="1 4">Belongs to the glycosyl hydrolase 28 family.</text>
</comment>
<gene>
    <name evidence="6" type="ORF">BCY91_11295</name>
</gene>
<dbReference type="InterPro" id="IPR036116">
    <property type="entry name" value="FN3_sf"/>
</dbReference>
<dbReference type="Pfam" id="PF00295">
    <property type="entry name" value="Glyco_hydro_28"/>
    <property type="match status" value="1"/>
</dbReference>
<proteinExistence type="inferred from homology"/>
<dbReference type="InterPro" id="IPR051801">
    <property type="entry name" value="GH28_Enzymes"/>
</dbReference>
<evidence type="ECO:0000256" key="1">
    <source>
        <dbReference type="ARBA" id="ARBA00008834"/>
    </source>
</evidence>
<evidence type="ECO:0000256" key="4">
    <source>
        <dbReference type="RuleBase" id="RU361169"/>
    </source>
</evidence>